<protein>
    <submittedName>
        <fullName evidence="3">Uncharacterized protein</fullName>
    </submittedName>
</protein>
<gene>
    <name evidence="3" type="ORF">LCGC14_1770430</name>
</gene>
<organism evidence="3">
    <name type="scientific">marine sediment metagenome</name>
    <dbReference type="NCBI Taxonomy" id="412755"/>
    <lineage>
        <taxon>unclassified sequences</taxon>
        <taxon>metagenomes</taxon>
        <taxon>ecological metagenomes</taxon>
    </lineage>
</organism>
<sequence length="153" mass="17192">MEKKSKLAFWILIVSLILFTVGSVIMAWDYYIPSIQLVQVWIFSTIVASMAFGFGIGFAVCWRIRDGEVETSDEGANRLMGQLGKFKKAEITLSGGITREQEAYCRGVSYSIFPLFFRKPKPINKPGYNPPPNNRRPIPPPPPPKYVSAVMSD</sequence>
<proteinExistence type="predicted"/>
<dbReference type="AlphaFoldDB" id="A0A0F9HL01"/>
<accession>A0A0F9HL01</accession>
<feature type="region of interest" description="Disordered" evidence="1">
    <location>
        <begin position="122"/>
        <end position="153"/>
    </location>
</feature>
<keyword evidence="2" id="KW-0812">Transmembrane</keyword>
<feature type="transmembrane region" description="Helical" evidence="2">
    <location>
        <begin position="7"/>
        <end position="28"/>
    </location>
</feature>
<evidence type="ECO:0000313" key="3">
    <source>
        <dbReference type="EMBL" id="KKM03837.1"/>
    </source>
</evidence>
<feature type="compositionally biased region" description="Pro residues" evidence="1">
    <location>
        <begin position="128"/>
        <end position="145"/>
    </location>
</feature>
<name>A0A0F9HL01_9ZZZZ</name>
<evidence type="ECO:0000256" key="2">
    <source>
        <dbReference type="SAM" id="Phobius"/>
    </source>
</evidence>
<dbReference type="EMBL" id="LAZR01016592">
    <property type="protein sequence ID" value="KKM03837.1"/>
    <property type="molecule type" value="Genomic_DNA"/>
</dbReference>
<keyword evidence="2" id="KW-0472">Membrane</keyword>
<evidence type="ECO:0000256" key="1">
    <source>
        <dbReference type="SAM" id="MobiDB-lite"/>
    </source>
</evidence>
<reference evidence="3" key="1">
    <citation type="journal article" date="2015" name="Nature">
        <title>Complex archaea that bridge the gap between prokaryotes and eukaryotes.</title>
        <authorList>
            <person name="Spang A."/>
            <person name="Saw J.H."/>
            <person name="Jorgensen S.L."/>
            <person name="Zaremba-Niedzwiedzka K."/>
            <person name="Martijn J."/>
            <person name="Lind A.E."/>
            <person name="van Eijk R."/>
            <person name="Schleper C."/>
            <person name="Guy L."/>
            <person name="Ettema T.J."/>
        </authorList>
    </citation>
    <scope>NUCLEOTIDE SEQUENCE</scope>
</reference>
<keyword evidence="2" id="KW-1133">Transmembrane helix</keyword>
<comment type="caution">
    <text evidence="3">The sequence shown here is derived from an EMBL/GenBank/DDBJ whole genome shotgun (WGS) entry which is preliminary data.</text>
</comment>
<feature type="transmembrane region" description="Helical" evidence="2">
    <location>
        <begin position="40"/>
        <end position="62"/>
    </location>
</feature>